<name>A0A8T5V1K0_9BRAD</name>
<dbReference type="InterPro" id="IPR035902">
    <property type="entry name" value="Nuc_phospho_transferase"/>
</dbReference>
<comment type="cofactor">
    <cofactor evidence="5">
        <name>Mg(2+)</name>
        <dbReference type="ChEBI" id="CHEBI:18420"/>
    </cofactor>
    <text evidence="5">Binds 2 magnesium ions per monomer.</text>
</comment>
<evidence type="ECO:0000256" key="5">
    <source>
        <dbReference type="HAMAP-Rule" id="MF_00211"/>
    </source>
</evidence>
<dbReference type="GO" id="GO:0004048">
    <property type="term" value="F:anthranilate phosphoribosyltransferase activity"/>
    <property type="evidence" value="ECO:0007669"/>
    <property type="project" value="UniProtKB-UniRule"/>
</dbReference>
<dbReference type="InterPro" id="IPR000312">
    <property type="entry name" value="Glycosyl_Trfase_fam3"/>
</dbReference>
<proteinExistence type="inferred from homology"/>
<evidence type="ECO:0000256" key="2">
    <source>
        <dbReference type="ARBA" id="ARBA00022676"/>
    </source>
</evidence>
<dbReference type="SUPFAM" id="SSF52418">
    <property type="entry name" value="Nucleoside phosphorylase/phosphoribosyltransferase catalytic domain"/>
    <property type="match status" value="1"/>
</dbReference>
<dbReference type="GO" id="GO:0005829">
    <property type="term" value="C:cytosol"/>
    <property type="evidence" value="ECO:0007669"/>
    <property type="project" value="TreeGrafter"/>
</dbReference>
<dbReference type="AlphaFoldDB" id="A0A8T5V1K0"/>
<dbReference type="PANTHER" id="PTHR43285">
    <property type="entry name" value="ANTHRANILATE PHOSPHORIBOSYLTRANSFERASE"/>
    <property type="match status" value="1"/>
</dbReference>
<feature type="binding site" evidence="5">
    <location>
        <position position="167"/>
    </location>
    <ligand>
        <name>anthranilate</name>
        <dbReference type="ChEBI" id="CHEBI:16567"/>
        <label>2</label>
    </ligand>
</feature>
<evidence type="ECO:0000313" key="6">
    <source>
        <dbReference type="EMBL" id="UPT87162.1"/>
    </source>
</evidence>
<feature type="binding site" evidence="5">
    <location>
        <position position="121"/>
    </location>
    <ligand>
        <name>5-phospho-alpha-D-ribose 1-diphosphate</name>
        <dbReference type="ChEBI" id="CHEBI:58017"/>
    </ligand>
</feature>
<evidence type="ECO:0000256" key="3">
    <source>
        <dbReference type="ARBA" id="ARBA00022679"/>
    </source>
</evidence>
<dbReference type="EMBL" id="CP096255">
    <property type="protein sequence ID" value="UPT87162.1"/>
    <property type="molecule type" value="Genomic_DNA"/>
</dbReference>
<keyword evidence="5" id="KW-0057">Aromatic amino acid biosynthesis</keyword>
<dbReference type="InterPro" id="IPR036320">
    <property type="entry name" value="Glycosyl_Trfase_fam3_N_dom_sf"/>
</dbReference>
<keyword evidence="5" id="KW-0479">Metal-binding</keyword>
<keyword evidence="2 5" id="KW-0328">Glycosyltransferase</keyword>
<evidence type="ECO:0000313" key="7">
    <source>
        <dbReference type="Proteomes" id="UP000551709"/>
    </source>
</evidence>
<dbReference type="RefSeq" id="WP_166072521.1">
    <property type="nucleotide sequence ID" value="NZ_CP096251.1"/>
</dbReference>
<protein>
    <recommendedName>
        <fullName evidence="5">Anthranilate phosphoribosyltransferase</fullName>
        <ecNumber evidence="5">2.4.2.18</ecNumber>
    </recommendedName>
</protein>
<dbReference type="InterPro" id="IPR017459">
    <property type="entry name" value="Glycosyl_Trfase_fam3_N_dom"/>
</dbReference>
<comment type="similarity">
    <text evidence="5">Belongs to the anthranilate phosphoribosyltransferase family.</text>
</comment>
<organism evidence="6 7">
    <name type="scientific">Bradyrhizobium barranii subsp. apii</name>
    <dbReference type="NCBI Taxonomy" id="2819348"/>
    <lineage>
        <taxon>Bacteria</taxon>
        <taxon>Pseudomonadati</taxon>
        <taxon>Pseudomonadota</taxon>
        <taxon>Alphaproteobacteria</taxon>
        <taxon>Hyphomicrobiales</taxon>
        <taxon>Nitrobacteraceae</taxon>
        <taxon>Bradyrhizobium</taxon>
        <taxon>Bradyrhizobium barranii</taxon>
    </lineage>
</organism>
<reference evidence="6" key="1">
    <citation type="journal article" date="2017" name="Syst. Appl. Microbiol.">
        <title>Soybeans inoculated with root zone soils of Canadian native legumes harbour diverse and novel Bradyrhizobium spp. that possess agricultural potential.</title>
        <authorList>
            <person name="Bromfield E.S.P."/>
            <person name="Cloutier S."/>
            <person name="Tambong J.T."/>
            <person name="Tran Thi T.V."/>
        </authorList>
    </citation>
    <scope>NUCLEOTIDE SEQUENCE</scope>
    <source>
        <strain evidence="6">1S5</strain>
    </source>
</reference>
<comment type="subunit">
    <text evidence="5">Homodimer.</text>
</comment>
<sequence>MEALRSIIGKVASGTTLTCEESEFAFDSMMSGQASPSQIGGLLLGMRVRGETVEEVTGAASAIRNRMPRVDAPCDPIGIASTNDTPFCSVNVETCASFIVAGAGVPVAKHTDRAASSSSSTANILARLGVKTDLTPEAVARCLQEAGIGFLFASAQYPAMQRIRQIRTALGTRTIFNLITLLSNPVGVKRQMVGVFSREWVQPLALVLKNLGAESVWVVHGSDGLDKITLAGPTFVAALEAGAVRTFEVTPEDAGLPRHTEALESGDVDGNAVALQSVLGGAASRYRDAALLNAAAALIVAGRASTLQEGVALGQEALDRGAAATRLERLIAASNE</sequence>
<comment type="caution">
    <text evidence="5">Lacks conserved residue(s) required for the propagation of feature annotation.</text>
</comment>
<dbReference type="EC" id="2.4.2.18" evidence="5"/>
<keyword evidence="3 5" id="KW-0808">Transferase</keyword>
<dbReference type="NCBIfam" id="TIGR01245">
    <property type="entry name" value="trpD"/>
    <property type="match status" value="1"/>
</dbReference>
<evidence type="ECO:0000256" key="1">
    <source>
        <dbReference type="ARBA" id="ARBA00022605"/>
    </source>
</evidence>
<dbReference type="GO" id="GO:0000287">
    <property type="term" value="F:magnesium ion binding"/>
    <property type="evidence" value="ECO:0007669"/>
    <property type="project" value="UniProtKB-UniRule"/>
</dbReference>
<dbReference type="Gene3D" id="1.20.970.10">
    <property type="entry name" value="Transferase, Pyrimidine Nucleoside Phosphorylase, Chain C"/>
    <property type="match status" value="1"/>
</dbReference>
<dbReference type="InterPro" id="IPR005940">
    <property type="entry name" value="Anthranilate_Pribosyl_Tfrase"/>
</dbReference>
<keyword evidence="1 5" id="KW-0028">Amino-acid biosynthesis</keyword>
<comment type="function">
    <text evidence="5">Catalyzes the transfer of the phosphoribosyl group of 5-phosphorylribose-1-pyrophosphate (PRPP) to anthranilate to yield N-(5'-phosphoribosyl)-anthranilate (PRA).</text>
</comment>
<dbReference type="Proteomes" id="UP000551709">
    <property type="component" value="Chromosome"/>
</dbReference>
<dbReference type="SUPFAM" id="SSF47648">
    <property type="entry name" value="Nucleoside phosphorylase/phosphoribosyltransferase N-terminal domain"/>
    <property type="match status" value="1"/>
</dbReference>
<keyword evidence="4 5" id="KW-0822">Tryptophan biosynthesis</keyword>
<dbReference type="HAMAP" id="MF_00211">
    <property type="entry name" value="TrpD"/>
    <property type="match status" value="1"/>
</dbReference>
<dbReference type="PANTHER" id="PTHR43285:SF2">
    <property type="entry name" value="ANTHRANILATE PHOSPHORIBOSYLTRANSFERASE"/>
    <property type="match status" value="1"/>
</dbReference>
<gene>
    <name evidence="5 6" type="primary">trpD</name>
    <name evidence="6" type="ORF">HAP41_0000044520</name>
</gene>
<dbReference type="GO" id="GO:0000162">
    <property type="term" value="P:L-tryptophan biosynthetic process"/>
    <property type="evidence" value="ECO:0007669"/>
    <property type="project" value="UniProtKB-UniRule"/>
</dbReference>
<dbReference type="Pfam" id="PF02885">
    <property type="entry name" value="Glycos_trans_3N"/>
    <property type="match status" value="1"/>
</dbReference>
<comment type="pathway">
    <text evidence="5">Amino-acid biosynthesis; L-tryptophan biosynthesis; L-tryptophan from chorismate: step 2/5.</text>
</comment>
<dbReference type="Gene3D" id="3.40.1030.10">
    <property type="entry name" value="Nucleoside phosphorylase/phosphoribosyltransferase catalytic domain"/>
    <property type="match status" value="1"/>
</dbReference>
<reference evidence="6" key="2">
    <citation type="submission" date="2022-04" db="EMBL/GenBank/DDBJ databases">
        <authorList>
            <person name="Bromfield E.S.P."/>
            <person name="Cloutier S."/>
        </authorList>
    </citation>
    <scope>NUCLEOTIDE SEQUENCE</scope>
    <source>
        <strain evidence="6">1S5</strain>
    </source>
</reference>
<dbReference type="Pfam" id="PF00591">
    <property type="entry name" value="Glycos_transf_3"/>
    <property type="match status" value="1"/>
</dbReference>
<keyword evidence="5" id="KW-0460">Magnesium</keyword>
<accession>A0A8T5V1K0</accession>
<evidence type="ECO:0000256" key="4">
    <source>
        <dbReference type="ARBA" id="ARBA00022822"/>
    </source>
</evidence>
<feature type="binding site" evidence="5">
    <location>
        <position position="89"/>
    </location>
    <ligand>
        <name>5-phospho-alpha-D-ribose 1-diphosphate</name>
        <dbReference type="ChEBI" id="CHEBI:58017"/>
    </ligand>
</feature>
<feature type="binding site" evidence="5">
    <location>
        <position position="226"/>
    </location>
    <ligand>
        <name>Mg(2+)</name>
        <dbReference type="ChEBI" id="CHEBI:18420"/>
        <label>2</label>
    </ligand>
</feature>
<comment type="catalytic activity">
    <reaction evidence="5">
        <text>N-(5-phospho-beta-D-ribosyl)anthranilate + diphosphate = 5-phospho-alpha-D-ribose 1-diphosphate + anthranilate</text>
        <dbReference type="Rhea" id="RHEA:11768"/>
        <dbReference type="ChEBI" id="CHEBI:16567"/>
        <dbReference type="ChEBI" id="CHEBI:18277"/>
        <dbReference type="ChEBI" id="CHEBI:33019"/>
        <dbReference type="ChEBI" id="CHEBI:58017"/>
        <dbReference type="EC" id="2.4.2.18"/>
    </reaction>
</comment>